<dbReference type="InterPro" id="IPR050979">
    <property type="entry name" value="LD-transpeptidase"/>
</dbReference>
<dbReference type="InterPro" id="IPR002477">
    <property type="entry name" value="Peptidoglycan-bd-like"/>
</dbReference>
<evidence type="ECO:0000256" key="7">
    <source>
        <dbReference type="SAM" id="MobiDB-lite"/>
    </source>
</evidence>
<dbReference type="EMBL" id="JAUUCC010000059">
    <property type="protein sequence ID" value="MEE2052997.1"/>
    <property type="molecule type" value="Genomic_DNA"/>
</dbReference>
<gene>
    <name evidence="10" type="ORF">Q8A49_21060</name>
</gene>
<feature type="compositionally biased region" description="Low complexity" evidence="7">
    <location>
        <begin position="45"/>
        <end position="56"/>
    </location>
</feature>
<feature type="active site" description="Proton donor/acceptor" evidence="6">
    <location>
        <position position="213"/>
    </location>
</feature>
<dbReference type="InterPro" id="IPR036366">
    <property type="entry name" value="PGBDSf"/>
</dbReference>
<keyword evidence="2" id="KW-0808">Transferase</keyword>
<feature type="active site" description="Nucleophile" evidence="6">
    <location>
        <position position="227"/>
    </location>
</feature>
<name>A0ABU7KUN3_9ACTN</name>
<reference evidence="10 11" key="1">
    <citation type="submission" date="2023-07" db="EMBL/GenBank/DDBJ databases">
        <authorList>
            <person name="Girao M."/>
            <person name="Carvalho M.F."/>
        </authorList>
    </citation>
    <scope>NUCLEOTIDE SEQUENCE [LARGE SCALE GENOMIC DNA]</scope>
    <source>
        <strain evidence="10 11">66/93</strain>
    </source>
</reference>
<dbReference type="PROSITE" id="PS52029">
    <property type="entry name" value="LD_TPASE"/>
    <property type="match status" value="1"/>
</dbReference>
<proteinExistence type="predicted"/>
<evidence type="ECO:0000256" key="4">
    <source>
        <dbReference type="ARBA" id="ARBA00022984"/>
    </source>
</evidence>
<dbReference type="Proteomes" id="UP001348641">
    <property type="component" value="Unassembled WGS sequence"/>
</dbReference>
<dbReference type="SUPFAM" id="SSF141523">
    <property type="entry name" value="L,D-transpeptidase catalytic domain-like"/>
    <property type="match status" value="1"/>
</dbReference>
<comment type="caution">
    <text evidence="10">The sequence shown here is derived from an EMBL/GenBank/DDBJ whole genome shotgun (WGS) entry which is preliminary data.</text>
</comment>
<evidence type="ECO:0000256" key="1">
    <source>
        <dbReference type="ARBA" id="ARBA00004752"/>
    </source>
</evidence>
<dbReference type="Pfam" id="PF01471">
    <property type="entry name" value="PG_binding_1"/>
    <property type="match status" value="1"/>
</dbReference>
<keyword evidence="3 6" id="KW-0133">Cell shape</keyword>
<evidence type="ECO:0000313" key="11">
    <source>
        <dbReference type="Proteomes" id="UP001348641"/>
    </source>
</evidence>
<accession>A0ABU7KUN3</accession>
<feature type="domain" description="L,D-TPase catalytic" evidence="9">
    <location>
        <begin position="133"/>
        <end position="253"/>
    </location>
</feature>
<comment type="pathway">
    <text evidence="1 6">Cell wall biogenesis; peptidoglycan biosynthesis.</text>
</comment>
<organism evidence="10 11">
    <name type="scientific">Nocardiopsis tropica</name>
    <dbReference type="NCBI Taxonomy" id="109330"/>
    <lineage>
        <taxon>Bacteria</taxon>
        <taxon>Bacillati</taxon>
        <taxon>Actinomycetota</taxon>
        <taxon>Actinomycetes</taxon>
        <taxon>Streptosporangiales</taxon>
        <taxon>Nocardiopsidaceae</taxon>
        <taxon>Nocardiopsis</taxon>
    </lineage>
</organism>
<dbReference type="SUPFAM" id="SSF47090">
    <property type="entry name" value="PGBD-like"/>
    <property type="match status" value="1"/>
</dbReference>
<evidence type="ECO:0000259" key="9">
    <source>
        <dbReference type="PROSITE" id="PS52029"/>
    </source>
</evidence>
<keyword evidence="4 6" id="KW-0573">Peptidoglycan synthesis</keyword>
<evidence type="ECO:0000256" key="5">
    <source>
        <dbReference type="ARBA" id="ARBA00023316"/>
    </source>
</evidence>
<evidence type="ECO:0000256" key="3">
    <source>
        <dbReference type="ARBA" id="ARBA00022960"/>
    </source>
</evidence>
<dbReference type="InterPro" id="IPR005490">
    <property type="entry name" value="LD_TPept_cat_dom"/>
</dbReference>
<evidence type="ECO:0000313" key="10">
    <source>
        <dbReference type="EMBL" id="MEE2052997.1"/>
    </source>
</evidence>
<dbReference type="Pfam" id="PF03734">
    <property type="entry name" value="YkuD"/>
    <property type="match status" value="1"/>
</dbReference>
<feature type="region of interest" description="Disordered" evidence="7">
    <location>
        <begin position="45"/>
        <end position="66"/>
    </location>
</feature>
<dbReference type="RefSeq" id="WP_330159976.1">
    <property type="nucleotide sequence ID" value="NZ_JAUUCC010000059.1"/>
</dbReference>
<protein>
    <submittedName>
        <fullName evidence="10">L,D-transpeptidase family protein</fullName>
    </submittedName>
</protein>
<dbReference type="InterPro" id="IPR036365">
    <property type="entry name" value="PGBD-like_sf"/>
</dbReference>
<dbReference type="Gene3D" id="2.40.440.10">
    <property type="entry name" value="L,D-transpeptidase catalytic domain-like"/>
    <property type="match status" value="1"/>
</dbReference>
<dbReference type="PANTHER" id="PTHR30582">
    <property type="entry name" value="L,D-TRANSPEPTIDASE"/>
    <property type="match status" value="1"/>
</dbReference>
<evidence type="ECO:0000256" key="2">
    <source>
        <dbReference type="ARBA" id="ARBA00022679"/>
    </source>
</evidence>
<dbReference type="CDD" id="cd16913">
    <property type="entry name" value="YkuD_like"/>
    <property type="match status" value="1"/>
</dbReference>
<evidence type="ECO:0000256" key="6">
    <source>
        <dbReference type="PROSITE-ProRule" id="PRU01373"/>
    </source>
</evidence>
<feature type="chain" id="PRO_5046945454" evidence="8">
    <location>
        <begin position="48"/>
        <end position="253"/>
    </location>
</feature>
<keyword evidence="5 6" id="KW-0961">Cell wall biogenesis/degradation</keyword>
<evidence type="ECO:0000256" key="8">
    <source>
        <dbReference type="SAM" id="SignalP"/>
    </source>
</evidence>
<dbReference type="InterPro" id="IPR038063">
    <property type="entry name" value="Transpep_catalytic_dom"/>
</dbReference>
<feature type="signal peptide" evidence="8">
    <location>
        <begin position="1"/>
        <end position="47"/>
    </location>
</feature>
<dbReference type="PANTHER" id="PTHR30582:SF2">
    <property type="entry name" value="L,D-TRANSPEPTIDASE YCIB-RELATED"/>
    <property type="match status" value="1"/>
</dbReference>
<sequence length="253" mass="26132">MATPPSLLTLPPPARARSVRAMVAVLAAACALLLGAAVLAPPASASAAPGPAASGPELRQGSTGPEVTALQERLTELGYWIDGVDGQFGFHTDQAVVALQKAAGLDRDGVVGPATRAALDEGVLPSATTTSGDLLEIDLERQLLLVVSDGEVERVVNTSTGSGQPYEGSDGSERIATTPTGTYTVFRDVDAWDPGPYGALYRPKYFNGGIAVHGYPSVPAQPASKGCARVSLAAMDWLWESGNIDVHTSVLVR</sequence>
<keyword evidence="8" id="KW-0732">Signal</keyword>
<dbReference type="Gene3D" id="1.10.101.10">
    <property type="entry name" value="PGBD-like superfamily/PGBD"/>
    <property type="match status" value="1"/>
</dbReference>